<feature type="transmembrane region" description="Helical" evidence="1">
    <location>
        <begin position="167"/>
        <end position="186"/>
    </location>
</feature>
<comment type="caution">
    <text evidence="2">The sequence shown here is derived from an EMBL/GenBank/DDBJ whole genome shotgun (WGS) entry which is preliminary data.</text>
</comment>
<feature type="transmembrane region" description="Helical" evidence="1">
    <location>
        <begin position="88"/>
        <end position="111"/>
    </location>
</feature>
<dbReference type="STRING" id="1134406.ADN00_01940"/>
<feature type="transmembrane region" description="Helical" evidence="1">
    <location>
        <begin position="477"/>
        <end position="496"/>
    </location>
</feature>
<feature type="transmembrane region" description="Helical" evidence="1">
    <location>
        <begin position="192"/>
        <end position="214"/>
    </location>
</feature>
<gene>
    <name evidence="2" type="ORF">ADN00_01940</name>
</gene>
<name>A0A0P6Y4M3_9CHLR</name>
<keyword evidence="1" id="KW-0812">Transmembrane</keyword>
<dbReference type="EMBL" id="LGCL01000007">
    <property type="protein sequence ID" value="KPL80056.1"/>
    <property type="molecule type" value="Genomic_DNA"/>
</dbReference>
<protein>
    <recommendedName>
        <fullName evidence="4">Glycosyltransferase RgtA/B/C/D-like domain-containing protein</fullName>
    </recommendedName>
</protein>
<sequence length="655" mass="69364">MLLSWVWFAVWMSGGLLLAVRAFRLQGYEKLPVGLAVGFALQILLANMLARVVSLPAAAWVSAGALLVSGLLLNRGQFRERLKMERPLLSLAVMALIAATAARVALGTTIFDDYAHLPTTSLMAAGDVPPHFALDPGVPYYYHYFLMLFAAQWTRVGGLLPGTALDLARGVSFALAVALAAVWARRLTGRRAAAVLGGAFAALAGGTRWLMLLLPQGVLTRISAQVTLIGSGATSGADLLSALQSGWGVDSGAPLELPFAFANGINASGVAGLLGPNSLCGLLITLALLLTFNRWRDGWGAALSALLLAASFLTGESDQILTTAGWGVVLLGAAIRARGLRLPRSFWQWMGVYAAGSLLGLAQGGAWTEYLLTFAARLGGAQTVSSYQTVGFELAAPALVSSHLGVMPLSRPFAFLAALFELGPGLLALPLLGFYGLKALRAGRWFESAFVWGGLLSLVTIFVQFTGSTGVRNTSRLYGFVSLAMLYALPLVWRWAARRAAWARVTAASLGALTCLGGLVLGGYLLASAPQPKYGAHLSALDVELSERNWNRLEAGALIYAKDPGGAVTLFGRPSDAALTWFEYKPEWQALGEREDPAAWRAAGFDYAYVGGQAGDSGLALDDWKRTCARVVDEAADGQGNWRALLDLRACAVEE</sequence>
<evidence type="ECO:0000256" key="1">
    <source>
        <dbReference type="SAM" id="Phobius"/>
    </source>
</evidence>
<feature type="transmembrane region" description="Helical" evidence="1">
    <location>
        <begin position="267"/>
        <end position="291"/>
    </location>
</feature>
<feature type="transmembrane region" description="Helical" evidence="1">
    <location>
        <begin position="413"/>
        <end position="437"/>
    </location>
</feature>
<keyword evidence="1" id="KW-0472">Membrane</keyword>
<feature type="transmembrane region" description="Helical" evidence="1">
    <location>
        <begin position="508"/>
        <end position="527"/>
    </location>
</feature>
<proteinExistence type="predicted"/>
<keyword evidence="3" id="KW-1185">Reference proteome</keyword>
<feature type="transmembrane region" description="Helical" evidence="1">
    <location>
        <begin position="31"/>
        <end position="51"/>
    </location>
</feature>
<dbReference type="OrthoDB" id="164807at2"/>
<accession>A0A0P6Y4M3</accession>
<organism evidence="2 3">
    <name type="scientific">Ornatilinea apprima</name>
    <dbReference type="NCBI Taxonomy" id="1134406"/>
    <lineage>
        <taxon>Bacteria</taxon>
        <taxon>Bacillati</taxon>
        <taxon>Chloroflexota</taxon>
        <taxon>Anaerolineae</taxon>
        <taxon>Anaerolineales</taxon>
        <taxon>Anaerolineaceae</taxon>
        <taxon>Ornatilinea</taxon>
    </lineage>
</organism>
<feature type="transmembrane region" description="Helical" evidence="1">
    <location>
        <begin position="449"/>
        <end position="465"/>
    </location>
</feature>
<feature type="transmembrane region" description="Helical" evidence="1">
    <location>
        <begin position="6"/>
        <end position="24"/>
    </location>
</feature>
<feature type="transmembrane region" description="Helical" evidence="1">
    <location>
        <begin position="298"/>
        <end position="314"/>
    </location>
</feature>
<evidence type="ECO:0000313" key="3">
    <source>
        <dbReference type="Proteomes" id="UP000050417"/>
    </source>
</evidence>
<feature type="transmembrane region" description="Helical" evidence="1">
    <location>
        <begin position="57"/>
        <end position="76"/>
    </location>
</feature>
<dbReference type="RefSeq" id="WP_075061279.1">
    <property type="nucleotide sequence ID" value="NZ_LGCL01000007.1"/>
</dbReference>
<dbReference type="PATRIC" id="fig|1134406.4.peg.2314"/>
<evidence type="ECO:0000313" key="2">
    <source>
        <dbReference type="EMBL" id="KPL80056.1"/>
    </source>
</evidence>
<feature type="transmembrane region" description="Helical" evidence="1">
    <location>
        <begin position="349"/>
        <end position="368"/>
    </location>
</feature>
<dbReference type="AlphaFoldDB" id="A0A0P6Y4M3"/>
<keyword evidence="1" id="KW-1133">Transmembrane helix</keyword>
<feature type="transmembrane region" description="Helical" evidence="1">
    <location>
        <begin position="320"/>
        <end position="337"/>
    </location>
</feature>
<reference evidence="2 3" key="1">
    <citation type="submission" date="2015-07" db="EMBL/GenBank/DDBJ databases">
        <title>Genome sequence of Ornatilinea apprima DSM 23815.</title>
        <authorList>
            <person name="Hemp J."/>
            <person name="Ward L.M."/>
            <person name="Pace L.A."/>
            <person name="Fischer W.W."/>
        </authorList>
    </citation>
    <scope>NUCLEOTIDE SEQUENCE [LARGE SCALE GENOMIC DNA]</scope>
    <source>
        <strain evidence="2 3">P3M-1</strain>
    </source>
</reference>
<evidence type="ECO:0008006" key="4">
    <source>
        <dbReference type="Google" id="ProtNLM"/>
    </source>
</evidence>
<dbReference type="Proteomes" id="UP000050417">
    <property type="component" value="Unassembled WGS sequence"/>
</dbReference>